<protein>
    <recommendedName>
        <fullName evidence="4">Aminoglycoside N(3)-acetyltransferase</fullName>
        <ecNumber evidence="4">2.3.1.-</ecNumber>
    </recommendedName>
</protein>
<dbReference type="FunCoup" id="E8N1F1">
    <property type="interactions" value="1"/>
</dbReference>
<keyword evidence="2 4" id="KW-0808">Transferase</keyword>
<evidence type="ECO:0000256" key="3">
    <source>
        <dbReference type="ARBA" id="ARBA00023315"/>
    </source>
</evidence>
<comment type="similarity">
    <text evidence="1 4">Belongs to the antibiotic N-acetyltransferase family.</text>
</comment>
<dbReference type="AlphaFoldDB" id="E8N1F1"/>
<name>E8N1F1_ANATU</name>
<dbReference type="HOGENOM" id="CLU_060091_0_0_0"/>
<dbReference type="InterPro" id="IPR028345">
    <property type="entry name" value="Antibiotic_NAT-like"/>
</dbReference>
<dbReference type="EC" id="2.3.1.-" evidence="4"/>
<dbReference type="STRING" id="926569.ANT_28680"/>
<dbReference type="PANTHER" id="PTHR11104:SF0">
    <property type="entry name" value="SPBETA PROPHAGE-DERIVED AMINOGLYCOSIDE N(3')-ACETYLTRANSFERASE-LIKE PROTEIN YOKD"/>
    <property type="match status" value="1"/>
</dbReference>
<dbReference type="PANTHER" id="PTHR11104">
    <property type="entry name" value="AMINOGLYCOSIDE N3-ACETYLTRANSFERASE"/>
    <property type="match status" value="1"/>
</dbReference>
<dbReference type="EMBL" id="AP012029">
    <property type="protein sequence ID" value="BAJ64894.1"/>
    <property type="molecule type" value="Genomic_DNA"/>
</dbReference>
<sequence length="291" mass="32077">MVKVYALMSAFLYNGDTSFPKECLMGSLPPISIAELTRQLLDLGVKPGGVLVVHCAFSRVKPVEGGPLGLITALQQALGEEGTLVMPSMTDDDELPFDVRSTPCRDMGIVADTFWRLPGVLRSDSPHAFAAWGAEAAFITVPHPVEIPHGLDSPVGRVYQRDGQVLLLGVGHTENTTIHLAENLAGVRYRRRKRACLLRDGATIWVEYGEVDHCCQNFALVDGWLDAVHAQRRGRVGYAEARLCRARDVVHIVMEHLRDNETIFLHPLGVDEQCDEARLSLLSASDFPEEK</sequence>
<dbReference type="Proteomes" id="UP000008922">
    <property type="component" value="Chromosome"/>
</dbReference>
<gene>
    <name evidence="5" type="ordered locus">ANT_28680</name>
</gene>
<dbReference type="GO" id="GO:0046353">
    <property type="term" value="F:aminoglycoside 3-N-acetyltransferase activity"/>
    <property type="evidence" value="ECO:0007669"/>
    <property type="project" value="UniProtKB-EC"/>
</dbReference>
<comment type="catalytic activity">
    <reaction evidence="4">
        <text>a 2-deoxystreptamine antibiotic + acetyl-CoA = an N(3)-acetyl-2-deoxystreptamine antibiotic + CoA + H(+)</text>
        <dbReference type="Rhea" id="RHEA:12665"/>
        <dbReference type="ChEBI" id="CHEBI:15378"/>
        <dbReference type="ChEBI" id="CHEBI:57287"/>
        <dbReference type="ChEBI" id="CHEBI:57288"/>
        <dbReference type="ChEBI" id="CHEBI:57921"/>
        <dbReference type="ChEBI" id="CHEBI:77452"/>
        <dbReference type="EC" id="2.3.1.81"/>
    </reaction>
</comment>
<keyword evidence="6" id="KW-1185">Reference proteome</keyword>
<organism evidence="5 6">
    <name type="scientific">Anaerolinea thermophila (strain DSM 14523 / JCM 11388 / NBRC 100420 / UNI-1)</name>
    <dbReference type="NCBI Taxonomy" id="926569"/>
    <lineage>
        <taxon>Bacteria</taxon>
        <taxon>Bacillati</taxon>
        <taxon>Chloroflexota</taxon>
        <taxon>Anaerolineae</taxon>
        <taxon>Anaerolineales</taxon>
        <taxon>Anaerolineaceae</taxon>
        <taxon>Anaerolinea</taxon>
    </lineage>
</organism>
<evidence type="ECO:0000256" key="4">
    <source>
        <dbReference type="RuleBase" id="RU365031"/>
    </source>
</evidence>
<dbReference type="InParanoid" id="E8N1F1"/>
<evidence type="ECO:0000313" key="5">
    <source>
        <dbReference type="EMBL" id="BAJ64894.1"/>
    </source>
</evidence>
<evidence type="ECO:0000256" key="2">
    <source>
        <dbReference type="ARBA" id="ARBA00022679"/>
    </source>
</evidence>
<keyword evidence="4" id="KW-0046">Antibiotic resistance</keyword>
<keyword evidence="3 4" id="KW-0012">Acyltransferase</keyword>
<reference evidence="5 6" key="1">
    <citation type="submission" date="2010-12" db="EMBL/GenBank/DDBJ databases">
        <title>Whole genome sequence of Anaerolinea thermophila UNI-1.</title>
        <authorList>
            <person name="Narita-Yamada S."/>
            <person name="Kishi E."/>
            <person name="Watanabe Y."/>
            <person name="Takasaki K."/>
            <person name="Ankai A."/>
            <person name="Oguchi A."/>
            <person name="Fukui S."/>
            <person name="Takahashi M."/>
            <person name="Yashiro I."/>
            <person name="Hosoyama A."/>
            <person name="Sekiguchi Y."/>
            <person name="Hanada S."/>
            <person name="Fujita N."/>
        </authorList>
    </citation>
    <scope>NUCLEOTIDE SEQUENCE [LARGE SCALE GENOMIC DNA]</scope>
    <source>
        <strain evidence="6">DSM 14523 / JCM 11388 / NBRC 100420 / UNI-1</strain>
    </source>
</reference>
<evidence type="ECO:0000256" key="1">
    <source>
        <dbReference type="ARBA" id="ARBA00006383"/>
    </source>
</evidence>
<evidence type="ECO:0000313" key="6">
    <source>
        <dbReference type="Proteomes" id="UP000008922"/>
    </source>
</evidence>
<dbReference type="InterPro" id="IPR003679">
    <property type="entry name" value="Amioglycoside_AcTrfase"/>
</dbReference>
<accession>E8N1F1</accession>
<dbReference type="GO" id="GO:0046677">
    <property type="term" value="P:response to antibiotic"/>
    <property type="evidence" value="ECO:0007669"/>
    <property type="project" value="UniProtKB-KW"/>
</dbReference>
<proteinExistence type="inferred from homology"/>
<dbReference type="eggNOG" id="COG2746">
    <property type="taxonomic scope" value="Bacteria"/>
</dbReference>
<dbReference type="KEGG" id="atm:ANT_28680"/>
<dbReference type="Pfam" id="PF02522">
    <property type="entry name" value="Antibiotic_NAT"/>
    <property type="match status" value="1"/>
</dbReference>
<dbReference type="SUPFAM" id="SSF110710">
    <property type="entry name" value="TTHA0583/YokD-like"/>
    <property type="match status" value="1"/>
</dbReference>